<dbReference type="AlphaFoldDB" id="A0A6M3MGV8"/>
<protein>
    <submittedName>
        <fullName evidence="1">Uncharacterized protein</fullName>
    </submittedName>
</protein>
<dbReference type="EMBL" id="MT143870">
    <property type="protein sequence ID" value="QJB04052.1"/>
    <property type="molecule type" value="Genomic_DNA"/>
</dbReference>
<proteinExistence type="predicted"/>
<gene>
    <name evidence="1" type="ORF">MM171B00501_0013</name>
</gene>
<evidence type="ECO:0000313" key="1">
    <source>
        <dbReference type="EMBL" id="QJB04052.1"/>
    </source>
</evidence>
<sequence>MASMGQALNNWLQHQNTSVLRQLSVEEYERKIQERPEFVTPPPTIPPPTPKPTICSRFPPNTREQMIAISIDSAHELKEMGASINDDYVLGKVITGTRERVPIPRPAGTMGTYHTHPFGWARPSIYDALDAISRNDKVMCIGATGKIGTKIKCFAPKEPKWSELRDELQELDKNIALFNKRISGKFKERGIRLRQLLRVVEPDSHEEGVMLEHKRQELLDKINRQLLNLGYKEEWRPQEKVNGWADMPLMMDSCHILWETIKGEPSYE</sequence>
<organism evidence="1">
    <name type="scientific">viral metagenome</name>
    <dbReference type="NCBI Taxonomy" id="1070528"/>
    <lineage>
        <taxon>unclassified sequences</taxon>
        <taxon>metagenomes</taxon>
        <taxon>organismal metagenomes</taxon>
    </lineage>
</organism>
<reference evidence="1" key="1">
    <citation type="submission" date="2020-03" db="EMBL/GenBank/DDBJ databases">
        <title>The deep terrestrial virosphere.</title>
        <authorList>
            <person name="Holmfeldt K."/>
            <person name="Nilsson E."/>
            <person name="Simone D."/>
            <person name="Lopez-Fernandez M."/>
            <person name="Wu X."/>
            <person name="de Brujin I."/>
            <person name="Lundin D."/>
            <person name="Andersson A."/>
            <person name="Bertilsson S."/>
            <person name="Dopson M."/>
        </authorList>
    </citation>
    <scope>NUCLEOTIDE SEQUENCE</scope>
    <source>
        <strain evidence="1">MM171B00501</strain>
    </source>
</reference>
<dbReference type="SUPFAM" id="SSF102712">
    <property type="entry name" value="JAB1/MPN domain"/>
    <property type="match status" value="1"/>
</dbReference>
<accession>A0A6M3MGV8</accession>
<name>A0A6M3MGV8_9ZZZZ</name>